<dbReference type="InterPro" id="IPR011990">
    <property type="entry name" value="TPR-like_helical_dom_sf"/>
</dbReference>
<sequence>MGNLPPLAARLRRARQAEGWSQKELAKLLDEAGRSLGIRMPERASLVRSIGNWETGRHVPRDPSPILLAKVFRVDVDELFGDPLKEPRRTPAEVLARILPEGDPLKPLTTRQGRRIGMSTVTDLTARVHALRLADDVMGGDDLIQPAFRELDSAVRLYREGTHSNVVRPALLTVIGEYAQIAGWIASDAGKHAQAETTYRLGISAAREADDAALESNILGALAYQVTNLGDTGRAVELAEAALTVASHAPGRARALAWDRAAWAHAREGDAQAAMRALGEAESALANDRDHDGPAYLYWVNAGELRIMEARVYTELRRPLRAVPILTDVLSRYDATHVRELALYLSWLAVALIDANEPEEAVRTAERMLDISTDVASDRTTQRARVVLGRLAPFTDVREVRELLARFPLGD</sequence>
<gene>
    <name evidence="2" type="ORF">C1I98_26205</name>
</gene>
<dbReference type="CDD" id="cd00093">
    <property type="entry name" value="HTH_XRE"/>
    <property type="match status" value="1"/>
</dbReference>
<keyword evidence="3" id="KW-1185">Reference proteome</keyword>
<dbReference type="Gene3D" id="1.10.260.40">
    <property type="entry name" value="lambda repressor-like DNA-binding domains"/>
    <property type="match status" value="1"/>
</dbReference>
<evidence type="ECO:0000313" key="3">
    <source>
        <dbReference type="Proteomes" id="UP000248544"/>
    </source>
</evidence>
<dbReference type="Proteomes" id="UP000248544">
    <property type="component" value="Unassembled WGS sequence"/>
</dbReference>
<name>A0A2W2G378_9ACTN</name>
<accession>A0A2W2G378</accession>
<dbReference type="AlphaFoldDB" id="A0A2W2G378"/>
<evidence type="ECO:0000313" key="2">
    <source>
        <dbReference type="EMBL" id="PZG36829.1"/>
    </source>
</evidence>
<dbReference type="InterPro" id="IPR001387">
    <property type="entry name" value="Cro/C1-type_HTH"/>
</dbReference>
<dbReference type="SUPFAM" id="SSF48452">
    <property type="entry name" value="TPR-like"/>
    <property type="match status" value="1"/>
</dbReference>
<dbReference type="GO" id="GO:0003677">
    <property type="term" value="F:DNA binding"/>
    <property type="evidence" value="ECO:0007669"/>
    <property type="project" value="InterPro"/>
</dbReference>
<evidence type="ECO:0000259" key="1">
    <source>
        <dbReference type="PROSITE" id="PS50943"/>
    </source>
</evidence>
<protein>
    <submittedName>
        <fullName evidence="2">Transcriptional regulator</fullName>
    </submittedName>
</protein>
<dbReference type="PROSITE" id="PS50943">
    <property type="entry name" value="HTH_CROC1"/>
    <property type="match status" value="1"/>
</dbReference>
<proteinExistence type="predicted"/>
<comment type="caution">
    <text evidence="2">The sequence shown here is derived from an EMBL/GenBank/DDBJ whole genome shotgun (WGS) entry which is preliminary data.</text>
</comment>
<dbReference type="InterPro" id="IPR010982">
    <property type="entry name" value="Lambda_DNA-bd_dom_sf"/>
</dbReference>
<dbReference type="SMART" id="SM00530">
    <property type="entry name" value="HTH_XRE"/>
    <property type="match status" value="1"/>
</dbReference>
<feature type="domain" description="HTH cro/C1-type" evidence="1">
    <location>
        <begin position="11"/>
        <end position="79"/>
    </location>
</feature>
<dbReference type="EMBL" id="POUA01000247">
    <property type="protein sequence ID" value="PZG36829.1"/>
    <property type="molecule type" value="Genomic_DNA"/>
</dbReference>
<dbReference type="Gene3D" id="1.25.40.10">
    <property type="entry name" value="Tetratricopeptide repeat domain"/>
    <property type="match status" value="1"/>
</dbReference>
<organism evidence="2 3">
    <name type="scientific">Spongiactinospora gelatinilytica</name>
    <dbReference type="NCBI Taxonomy" id="2666298"/>
    <lineage>
        <taxon>Bacteria</taxon>
        <taxon>Bacillati</taxon>
        <taxon>Actinomycetota</taxon>
        <taxon>Actinomycetes</taxon>
        <taxon>Streptosporangiales</taxon>
        <taxon>Streptosporangiaceae</taxon>
        <taxon>Spongiactinospora</taxon>
    </lineage>
</organism>
<dbReference type="SUPFAM" id="SSF47413">
    <property type="entry name" value="lambda repressor-like DNA-binding domains"/>
    <property type="match status" value="1"/>
</dbReference>
<dbReference type="RefSeq" id="WP_111170097.1">
    <property type="nucleotide sequence ID" value="NZ_POUA01000247.1"/>
</dbReference>
<reference evidence="2 3" key="1">
    <citation type="submission" date="2018-01" db="EMBL/GenBank/DDBJ databases">
        <title>Draft genome sequence of Sphaerisporangium sp. 7K107.</title>
        <authorList>
            <person name="Sahin N."/>
            <person name="Saygin H."/>
            <person name="Ay H."/>
        </authorList>
    </citation>
    <scope>NUCLEOTIDE SEQUENCE [LARGE SCALE GENOMIC DNA]</scope>
    <source>
        <strain evidence="2 3">7K107</strain>
    </source>
</reference>